<name>A0A1G8L3P6_9FIRM</name>
<dbReference type="RefSeq" id="WP_092335747.1">
    <property type="nucleotide sequence ID" value="NZ_FNCP01000044.1"/>
</dbReference>
<sequence>MKAADAIELLKIFMELMTKTDAKKRNIEVLNCLIEALQPLAELEIKRIPTLIEKSKKPKKEIKEKAIKYSESDFIELAKLLNRGKSKELLTEEEQRNIDRFIVTYPKVANIVNSNVNDLYNALYSIAPSDWTISELRFLLYFFFNIRITSKKKKKEIFDIITNTAYQYNYSRSLDKNNFET</sequence>
<gene>
    <name evidence="1" type="ORF">SAMN05443529_14414</name>
</gene>
<evidence type="ECO:0000313" key="2">
    <source>
        <dbReference type="Proteomes" id="UP000198656"/>
    </source>
</evidence>
<keyword evidence="2" id="KW-1185">Reference proteome</keyword>
<dbReference type="Proteomes" id="UP000198656">
    <property type="component" value="Unassembled WGS sequence"/>
</dbReference>
<evidence type="ECO:0000313" key="1">
    <source>
        <dbReference type="EMBL" id="SDI50278.1"/>
    </source>
</evidence>
<protein>
    <submittedName>
        <fullName evidence="1">Uncharacterized protein</fullName>
    </submittedName>
</protein>
<reference evidence="2" key="1">
    <citation type="submission" date="2016-10" db="EMBL/GenBank/DDBJ databases">
        <authorList>
            <person name="Varghese N."/>
            <person name="Submissions S."/>
        </authorList>
    </citation>
    <scope>NUCLEOTIDE SEQUENCE [LARGE SCALE GENOMIC DNA]</scope>
    <source>
        <strain evidence="2">DSM 8344</strain>
    </source>
</reference>
<accession>A0A1G8L3P6</accession>
<dbReference type="OrthoDB" id="9905762at2"/>
<proteinExistence type="predicted"/>
<dbReference type="EMBL" id="FNCP01000044">
    <property type="protein sequence ID" value="SDI50278.1"/>
    <property type="molecule type" value="Genomic_DNA"/>
</dbReference>
<organism evidence="1 2">
    <name type="scientific">Desulfosporosinus hippei DSM 8344</name>
    <dbReference type="NCBI Taxonomy" id="1121419"/>
    <lineage>
        <taxon>Bacteria</taxon>
        <taxon>Bacillati</taxon>
        <taxon>Bacillota</taxon>
        <taxon>Clostridia</taxon>
        <taxon>Eubacteriales</taxon>
        <taxon>Desulfitobacteriaceae</taxon>
        <taxon>Desulfosporosinus</taxon>
    </lineage>
</organism>
<dbReference type="AlphaFoldDB" id="A0A1G8L3P6"/>